<gene>
    <name evidence="2" type="ORF">DCS_01953</name>
</gene>
<organism evidence="2 3">
    <name type="scientific">Drechmeria coniospora</name>
    <name type="common">Nematophagous fungus</name>
    <name type="synonym">Meria coniospora</name>
    <dbReference type="NCBI Taxonomy" id="98403"/>
    <lineage>
        <taxon>Eukaryota</taxon>
        <taxon>Fungi</taxon>
        <taxon>Dikarya</taxon>
        <taxon>Ascomycota</taxon>
        <taxon>Pezizomycotina</taxon>
        <taxon>Sordariomycetes</taxon>
        <taxon>Hypocreomycetidae</taxon>
        <taxon>Hypocreales</taxon>
        <taxon>Ophiocordycipitaceae</taxon>
        <taxon>Drechmeria</taxon>
    </lineage>
</organism>
<evidence type="ECO:0000313" key="2">
    <source>
        <dbReference type="EMBL" id="KYK60815.1"/>
    </source>
</evidence>
<dbReference type="InterPro" id="IPR018717">
    <property type="entry name" value="DUF2241"/>
</dbReference>
<dbReference type="STRING" id="98403.A0A151GUN0"/>
<sequence length="150" mass="16352">MAAPMNPPLEDPGEASLSKLLANLTATLHPTTYVFATVVDVAQLPPLENIQLLFRESEGITVVTSMDYVTEHQMDYFFPCKMITLDVTSSLEAVGFMAVLATRLAAKNIGVNPVSAFYHDHLFVSLGSEKEAMDVLSTVAEENKKATDDE</sequence>
<dbReference type="OrthoDB" id="10064407at2759"/>
<keyword evidence="3" id="KW-1185">Reference proteome</keyword>
<dbReference type="InParanoid" id="A0A151GUN0"/>
<evidence type="ECO:0000313" key="3">
    <source>
        <dbReference type="Proteomes" id="UP000076580"/>
    </source>
</evidence>
<dbReference type="InterPro" id="IPR045865">
    <property type="entry name" value="ACT-like_dom_sf"/>
</dbReference>
<dbReference type="Pfam" id="PF10000">
    <property type="entry name" value="ACT_3"/>
    <property type="match status" value="1"/>
</dbReference>
<reference evidence="2 3" key="1">
    <citation type="journal article" date="2016" name="Sci. Rep.">
        <title>Insights into Adaptations to a Near-Obligate Nematode Endoparasitic Lifestyle from the Finished Genome of Drechmeria coniospora.</title>
        <authorList>
            <person name="Zhang L."/>
            <person name="Zhou Z."/>
            <person name="Guo Q."/>
            <person name="Fokkens L."/>
            <person name="Miskei M."/>
            <person name="Pocsi I."/>
            <person name="Zhang W."/>
            <person name="Chen M."/>
            <person name="Wang L."/>
            <person name="Sun Y."/>
            <person name="Donzelli B.G."/>
            <person name="Gibson D.M."/>
            <person name="Nelson D.R."/>
            <person name="Luo J.G."/>
            <person name="Rep M."/>
            <person name="Liu H."/>
            <person name="Yang S."/>
            <person name="Wang J."/>
            <person name="Krasnoff S.B."/>
            <person name="Xu Y."/>
            <person name="Molnar I."/>
            <person name="Lin M."/>
        </authorList>
    </citation>
    <scope>NUCLEOTIDE SEQUENCE [LARGE SCALE GENOMIC DNA]</scope>
    <source>
        <strain evidence="2 3">ARSEF 6962</strain>
    </source>
</reference>
<feature type="domain" description="DUF2241" evidence="1">
    <location>
        <begin position="12"/>
        <end position="81"/>
    </location>
</feature>
<protein>
    <submittedName>
        <fullName evidence="2">Integron gene cassette protein</fullName>
    </submittedName>
</protein>
<dbReference type="EMBL" id="LAYC01000001">
    <property type="protein sequence ID" value="KYK60815.1"/>
    <property type="molecule type" value="Genomic_DNA"/>
</dbReference>
<dbReference type="Proteomes" id="UP000076580">
    <property type="component" value="Chromosome 01"/>
</dbReference>
<accession>A0A151GUN0</accession>
<dbReference type="GO" id="GO:0006520">
    <property type="term" value="P:amino acid metabolic process"/>
    <property type="evidence" value="ECO:0007669"/>
    <property type="project" value="UniProtKB-ARBA"/>
</dbReference>
<dbReference type="AlphaFoldDB" id="A0A151GUN0"/>
<dbReference type="RefSeq" id="XP_040660167.1">
    <property type="nucleotide sequence ID" value="XM_040799284.1"/>
</dbReference>
<name>A0A151GUN0_DRECN</name>
<dbReference type="PANTHER" id="PTHR39199">
    <property type="entry name" value="BLR5128 PROTEIN"/>
    <property type="match status" value="1"/>
</dbReference>
<comment type="caution">
    <text evidence="2">The sequence shown here is derived from an EMBL/GenBank/DDBJ whole genome shotgun (WGS) entry which is preliminary data.</text>
</comment>
<dbReference type="SUPFAM" id="SSF55021">
    <property type="entry name" value="ACT-like"/>
    <property type="match status" value="2"/>
</dbReference>
<dbReference type="GO" id="GO:0046394">
    <property type="term" value="P:carboxylic acid biosynthetic process"/>
    <property type="evidence" value="ECO:0007669"/>
    <property type="project" value="UniProtKB-ARBA"/>
</dbReference>
<dbReference type="PANTHER" id="PTHR39199:SF1">
    <property type="entry name" value="BLR5128 PROTEIN"/>
    <property type="match status" value="1"/>
</dbReference>
<proteinExistence type="predicted"/>
<dbReference type="GeneID" id="63714596"/>
<evidence type="ECO:0000259" key="1">
    <source>
        <dbReference type="Pfam" id="PF10000"/>
    </source>
</evidence>
<dbReference type="Gene3D" id="3.30.2130.10">
    <property type="entry name" value="VC0802-like"/>
    <property type="match status" value="1"/>
</dbReference>